<evidence type="ECO:0000313" key="2">
    <source>
        <dbReference type="Proteomes" id="UP000807504"/>
    </source>
</evidence>
<reference evidence="1" key="1">
    <citation type="journal article" date="2020" name="bioRxiv">
        <title>Chromosome-level reference genome of the European wasp spider Argiope bruennichi: a resource for studies on range expansion and evolutionary adaptation.</title>
        <authorList>
            <person name="Sheffer M.M."/>
            <person name="Hoppe A."/>
            <person name="Krehenwinkel H."/>
            <person name="Uhl G."/>
            <person name="Kuss A.W."/>
            <person name="Jensen L."/>
            <person name="Jensen C."/>
            <person name="Gillespie R.G."/>
            <person name="Hoff K.J."/>
            <person name="Prost S."/>
        </authorList>
    </citation>
    <scope>NUCLEOTIDE SEQUENCE</scope>
</reference>
<dbReference type="EMBL" id="JABXBU010001091">
    <property type="protein sequence ID" value="KAF8784081.1"/>
    <property type="molecule type" value="Genomic_DNA"/>
</dbReference>
<comment type="caution">
    <text evidence="1">The sequence shown here is derived from an EMBL/GenBank/DDBJ whole genome shotgun (WGS) entry which is preliminary data.</text>
</comment>
<sequence length="75" mass="8191">MFPLSRTTVEFGRRFRYRPVLTITIVPASDPACSSNDQAGSAGETKAFGFRGTGWLQRLKLKGMPEGTTEKEPAA</sequence>
<dbReference type="Proteomes" id="UP000807504">
    <property type="component" value="Unassembled WGS sequence"/>
</dbReference>
<reference evidence="1" key="2">
    <citation type="submission" date="2020-06" db="EMBL/GenBank/DDBJ databases">
        <authorList>
            <person name="Sheffer M."/>
        </authorList>
    </citation>
    <scope>NUCLEOTIDE SEQUENCE</scope>
</reference>
<dbReference type="AlphaFoldDB" id="A0A8T0EZU5"/>
<name>A0A8T0EZU5_ARGBR</name>
<evidence type="ECO:0000313" key="1">
    <source>
        <dbReference type="EMBL" id="KAF8784081.1"/>
    </source>
</evidence>
<proteinExistence type="predicted"/>
<organism evidence="1 2">
    <name type="scientific">Argiope bruennichi</name>
    <name type="common">Wasp spider</name>
    <name type="synonym">Aranea bruennichi</name>
    <dbReference type="NCBI Taxonomy" id="94029"/>
    <lineage>
        <taxon>Eukaryota</taxon>
        <taxon>Metazoa</taxon>
        <taxon>Ecdysozoa</taxon>
        <taxon>Arthropoda</taxon>
        <taxon>Chelicerata</taxon>
        <taxon>Arachnida</taxon>
        <taxon>Araneae</taxon>
        <taxon>Araneomorphae</taxon>
        <taxon>Entelegynae</taxon>
        <taxon>Araneoidea</taxon>
        <taxon>Araneidae</taxon>
        <taxon>Argiope</taxon>
    </lineage>
</organism>
<protein>
    <submittedName>
        <fullName evidence="1">Uncharacterized protein</fullName>
    </submittedName>
</protein>
<keyword evidence="2" id="KW-1185">Reference proteome</keyword>
<gene>
    <name evidence="1" type="ORF">HNY73_011691</name>
</gene>
<accession>A0A8T0EZU5</accession>